<dbReference type="InterPro" id="IPR015943">
    <property type="entry name" value="WD40/YVTN_repeat-like_dom_sf"/>
</dbReference>
<evidence type="ECO:0000256" key="2">
    <source>
        <dbReference type="ARBA" id="ARBA00022618"/>
    </source>
</evidence>
<dbReference type="Pfam" id="PF12894">
    <property type="entry name" value="ANAPC4_WD40"/>
    <property type="match status" value="1"/>
</dbReference>
<reference evidence="8 9" key="1">
    <citation type="journal article" date="2008" name="Science">
        <title>The Physcomitrella genome reveals evolutionary insights into the conquest of land by plants.</title>
        <authorList>
            <person name="Rensing S."/>
            <person name="Lang D."/>
            <person name="Zimmer A."/>
            <person name="Terry A."/>
            <person name="Salamov A."/>
            <person name="Shapiro H."/>
            <person name="Nishiyama T."/>
            <person name="Perroud P.-F."/>
            <person name="Lindquist E."/>
            <person name="Kamisugi Y."/>
            <person name="Tanahashi T."/>
            <person name="Sakakibara K."/>
            <person name="Fujita T."/>
            <person name="Oishi K."/>
            <person name="Shin-I T."/>
            <person name="Kuroki Y."/>
            <person name="Toyoda A."/>
            <person name="Suzuki Y."/>
            <person name="Hashimoto A."/>
            <person name="Yamaguchi K."/>
            <person name="Sugano A."/>
            <person name="Kohara Y."/>
            <person name="Fujiyama A."/>
            <person name="Anterola A."/>
            <person name="Aoki S."/>
            <person name="Ashton N."/>
            <person name="Barbazuk W.B."/>
            <person name="Barker E."/>
            <person name="Bennetzen J."/>
            <person name="Bezanilla M."/>
            <person name="Blankenship R."/>
            <person name="Cho S.H."/>
            <person name="Dutcher S."/>
            <person name="Estelle M."/>
            <person name="Fawcett J.A."/>
            <person name="Gundlach H."/>
            <person name="Hanada K."/>
            <person name="Heyl A."/>
            <person name="Hicks K.A."/>
            <person name="Hugh J."/>
            <person name="Lohr M."/>
            <person name="Mayer K."/>
            <person name="Melkozernov A."/>
            <person name="Murata T."/>
            <person name="Nelson D."/>
            <person name="Pils B."/>
            <person name="Prigge M."/>
            <person name="Reiss B."/>
            <person name="Renner T."/>
            <person name="Rombauts S."/>
            <person name="Rushton P."/>
            <person name="Sanderfoot A."/>
            <person name="Schween G."/>
            <person name="Shiu S.-H."/>
            <person name="Stueber K."/>
            <person name="Theodoulou F.L."/>
            <person name="Tu H."/>
            <person name="Van de Peer Y."/>
            <person name="Verrier P.J."/>
            <person name="Waters E."/>
            <person name="Wood A."/>
            <person name="Yang L."/>
            <person name="Cove D."/>
            <person name="Cuming A."/>
            <person name="Hasebe M."/>
            <person name="Lucas S."/>
            <person name="Mishler D.B."/>
            <person name="Reski R."/>
            <person name="Grigoriev I."/>
            <person name="Quatrano R.S."/>
            <person name="Boore J.L."/>
        </authorList>
    </citation>
    <scope>NUCLEOTIDE SEQUENCE [LARGE SCALE GENOMIC DNA]</scope>
    <source>
        <strain evidence="8 9">cv. Gransden 2004</strain>
    </source>
</reference>
<keyword evidence="5" id="KW-0131">Cell cycle</keyword>
<evidence type="ECO:0000259" key="7">
    <source>
        <dbReference type="Pfam" id="PF12896"/>
    </source>
</evidence>
<dbReference type="Proteomes" id="UP000006727">
    <property type="component" value="Chromosome 19"/>
</dbReference>
<sequence length="831" mass="91731">MADLAQDVDDEAGEETLVFTLHLDKPLSSQVSHIHKLNNPHSHLHTNGSIAAILSSSFFPIASQVEKAAWNPDKDLLAMVTRDHQIIVHRLNWQRLWAISPEMTVTSLCWRPDGKALAVGHDDGSIAIHDVENGDVLRQQTTHDAPVECLYWAMEGHQSVGHEDDVFCYEDRTPRFFPSPPHAPPLPGTVSSFDMSGVLGHAAEDQTYANRKNVLRAIHERLYILCSGDRNGTICLSAFGVFPIGKLDIRDLSINGMTSDYNIVAKPIYRLLDASVQQVALSKDLRNMTVICSGVQSVASLHVMAGAESRATGLYAISIDTSLLGDRRKELRQVALQASKVEELLEVVEATVMVMRKHWSDAISSFENKFRTFSTLLTEHGSHVKPRDEFLSLLACGSASAALHQFLAASLGEAGLKRLAKSIDTAGRELHNLIAEHLQPAAELISFIIGELRGLSRWRSRLRRIGLHETLLEQAMENAGMLLIQVERLLRIVSDTNGQFRLFFVWLTKSLRQLNGDTGPQASQLPAIDSAGVADFLRTHFEKDPIGPHLAPASDELTMDVNVEEQARMEELAIMGGFADTKFLTRTLSSQVHRLRASCQEAFQMPVKEVSPNLRPRCMLLLLSPLPSLPPPSTVPLSLTYFETDSGSKMKDILLEDYICLRVQDDTNSTDQSSVIILRSFAVSGHCAPGGKGLEVFALQLEKTLHCIDLALYKQKQVILLVSEKDPEDTGKIVQTYLMMLQLEDLEFVALSSTSTHMSRVSLLHLCSNLGAVTVVGLNSGKVRAIQQVDAVPPLAVSASRGLACVFAGQRRALLYDLEEDEEDKDDDDME</sequence>
<evidence type="ECO:0000313" key="8">
    <source>
        <dbReference type="EnsemblPlants" id="Pp3c19_17530V3.2"/>
    </source>
</evidence>
<keyword evidence="3" id="KW-0498">Mitosis</keyword>
<name>A0A7I4BIY1_PHYPA</name>
<accession>A0A7I4BIY1</accession>
<reference evidence="8 9" key="2">
    <citation type="journal article" date="2018" name="Plant J.">
        <title>The Physcomitrella patens chromosome-scale assembly reveals moss genome structure and evolution.</title>
        <authorList>
            <person name="Lang D."/>
            <person name="Ullrich K.K."/>
            <person name="Murat F."/>
            <person name="Fuchs J."/>
            <person name="Jenkins J."/>
            <person name="Haas F.B."/>
            <person name="Piednoel M."/>
            <person name="Gundlach H."/>
            <person name="Van Bel M."/>
            <person name="Meyberg R."/>
            <person name="Vives C."/>
            <person name="Morata J."/>
            <person name="Symeonidi A."/>
            <person name="Hiss M."/>
            <person name="Muchero W."/>
            <person name="Kamisugi Y."/>
            <person name="Saleh O."/>
            <person name="Blanc G."/>
            <person name="Decker E.L."/>
            <person name="van Gessel N."/>
            <person name="Grimwood J."/>
            <person name="Hayes R.D."/>
            <person name="Graham S.W."/>
            <person name="Gunter L.E."/>
            <person name="McDaniel S.F."/>
            <person name="Hoernstein S.N.W."/>
            <person name="Larsson A."/>
            <person name="Li F.W."/>
            <person name="Perroud P.F."/>
            <person name="Phillips J."/>
            <person name="Ranjan P."/>
            <person name="Rokshar D.S."/>
            <person name="Rothfels C.J."/>
            <person name="Schneider L."/>
            <person name="Shu S."/>
            <person name="Stevenson D.W."/>
            <person name="Thummler F."/>
            <person name="Tillich M."/>
            <person name="Villarreal Aguilar J.C."/>
            <person name="Widiez T."/>
            <person name="Wong G.K."/>
            <person name="Wymore A."/>
            <person name="Zhang Y."/>
            <person name="Zimmer A.D."/>
            <person name="Quatrano R.S."/>
            <person name="Mayer K.F.X."/>
            <person name="Goodstein D."/>
            <person name="Casacuberta J.M."/>
            <person name="Vandepoele K."/>
            <person name="Reski R."/>
            <person name="Cuming A.C."/>
            <person name="Tuskan G.A."/>
            <person name="Maumus F."/>
            <person name="Salse J."/>
            <person name="Schmutz J."/>
            <person name="Rensing S.A."/>
        </authorList>
    </citation>
    <scope>NUCLEOTIDE SEQUENCE [LARGE SCALE GENOMIC DNA]</scope>
    <source>
        <strain evidence="8 9">cv. Gransden 2004</strain>
    </source>
</reference>
<dbReference type="EnsemblPlants" id="Pp3c19_17530V3.2">
    <property type="protein sequence ID" value="Pp3c19_17530V3.2"/>
    <property type="gene ID" value="Pp3c19_17530"/>
</dbReference>
<dbReference type="SMART" id="SM00320">
    <property type="entry name" value="WD40"/>
    <property type="match status" value="2"/>
</dbReference>
<dbReference type="GO" id="GO:0070979">
    <property type="term" value="P:protein K11-linked ubiquitination"/>
    <property type="evidence" value="ECO:0000318"/>
    <property type="project" value="GO_Central"/>
</dbReference>
<dbReference type="EMBL" id="ABEU02000019">
    <property type="status" value="NOT_ANNOTATED_CDS"/>
    <property type="molecule type" value="Genomic_DNA"/>
</dbReference>
<dbReference type="InterPro" id="IPR036322">
    <property type="entry name" value="WD40_repeat_dom_sf"/>
</dbReference>
<reference evidence="8" key="3">
    <citation type="submission" date="2020-12" db="UniProtKB">
        <authorList>
            <consortium name="EnsemblPlants"/>
        </authorList>
    </citation>
    <scope>IDENTIFICATION</scope>
</reference>
<dbReference type="PANTHER" id="PTHR13260:SF0">
    <property type="entry name" value="ANAPHASE-PROMOTING COMPLEX SUBUNIT 4"/>
    <property type="match status" value="1"/>
</dbReference>
<dbReference type="GO" id="GO:0031145">
    <property type="term" value="P:anaphase-promoting complex-dependent catabolic process"/>
    <property type="evidence" value="ECO:0000318"/>
    <property type="project" value="GO_Central"/>
</dbReference>
<feature type="domain" description="Anaphase-promoting complex subunit 4-like WD40" evidence="6">
    <location>
        <begin position="69"/>
        <end position="154"/>
    </location>
</feature>
<dbReference type="GO" id="GO:0005680">
    <property type="term" value="C:anaphase-promoting complex"/>
    <property type="evidence" value="ECO:0000318"/>
    <property type="project" value="GO_Central"/>
</dbReference>
<evidence type="ECO:0000256" key="4">
    <source>
        <dbReference type="ARBA" id="ARBA00022786"/>
    </source>
</evidence>
<dbReference type="PANTHER" id="PTHR13260">
    <property type="entry name" value="ANAPHASE PROMOTING COMPLEX SUBUNIT 4 APC4"/>
    <property type="match status" value="1"/>
</dbReference>
<evidence type="ECO:0000256" key="5">
    <source>
        <dbReference type="ARBA" id="ARBA00023306"/>
    </source>
</evidence>
<dbReference type="InterPro" id="IPR024790">
    <property type="entry name" value="APC4_long_dom"/>
</dbReference>
<dbReference type="Pfam" id="PF12896">
    <property type="entry name" value="ANAPC4"/>
    <property type="match status" value="1"/>
</dbReference>
<dbReference type="SUPFAM" id="SSF50978">
    <property type="entry name" value="WD40 repeat-like"/>
    <property type="match status" value="1"/>
</dbReference>
<dbReference type="FunCoup" id="A0A7I4BIY1">
    <property type="interactions" value="2747"/>
</dbReference>
<evidence type="ECO:0000256" key="1">
    <source>
        <dbReference type="ARBA" id="ARBA00016067"/>
    </source>
</evidence>
<feature type="domain" description="Anaphase-promoting complex subunit 4 long" evidence="7">
    <location>
        <begin position="317"/>
        <end position="515"/>
    </location>
</feature>
<dbReference type="Gene3D" id="2.130.10.10">
    <property type="entry name" value="YVTN repeat-like/Quinoprotein amine dehydrogenase"/>
    <property type="match status" value="1"/>
</dbReference>
<evidence type="ECO:0000259" key="6">
    <source>
        <dbReference type="Pfam" id="PF12894"/>
    </source>
</evidence>
<proteinExistence type="predicted"/>
<protein>
    <recommendedName>
        <fullName evidence="1">Anaphase-promoting complex subunit 4</fullName>
    </recommendedName>
</protein>
<dbReference type="AlphaFoldDB" id="A0A7I4BIY1"/>
<keyword evidence="2" id="KW-0132">Cell division</keyword>
<keyword evidence="4" id="KW-0833">Ubl conjugation pathway</keyword>
<organism evidence="8 9">
    <name type="scientific">Physcomitrium patens</name>
    <name type="common">Spreading-leaved earth moss</name>
    <name type="synonym">Physcomitrella patens</name>
    <dbReference type="NCBI Taxonomy" id="3218"/>
    <lineage>
        <taxon>Eukaryota</taxon>
        <taxon>Viridiplantae</taxon>
        <taxon>Streptophyta</taxon>
        <taxon>Embryophyta</taxon>
        <taxon>Bryophyta</taxon>
        <taxon>Bryophytina</taxon>
        <taxon>Bryopsida</taxon>
        <taxon>Funariidae</taxon>
        <taxon>Funariales</taxon>
        <taxon>Funariaceae</taxon>
        <taxon>Physcomitrium</taxon>
    </lineage>
</organism>
<dbReference type="InterPro" id="IPR024977">
    <property type="entry name" value="Apc4-like_WD40_dom"/>
</dbReference>
<dbReference type="InterPro" id="IPR024789">
    <property type="entry name" value="APC4"/>
</dbReference>
<evidence type="ECO:0000256" key="3">
    <source>
        <dbReference type="ARBA" id="ARBA00022776"/>
    </source>
</evidence>
<dbReference type="GO" id="GO:0034399">
    <property type="term" value="C:nuclear periphery"/>
    <property type="evidence" value="ECO:0000318"/>
    <property type="project" value="GO_Central"/>
</dbReference>
<dbReference type="Gramene" id="Pp3c19_17530V3.2">
    <property type="protein sequence ID" value="Pp3c19_17530V3.2"/>
    <property type="gene ID" value="Pp3c19_17530"/>
</dbReference>
<dbReference type="InterPro" id="IPR001680">
    <property type="entry name" value="WD40_rpt"/>
</dbReference>
<evidence type="ECO:0000313" key="9">
    <source>
        <dbReference type="Proteomes" id="UP000006727"/>
    </source>
</evidence>
<gene>
    <name evidence="8" type="primary">LOC112272877</name>
</gene>
<dbReference type="GO" id="GO:0051301">
    <property type="term" value="P:cell division"/>
    <property type="evidence" value="ECO:0007669"/>
    <property type="project" value="UniProtKB-KW"/>
</dbReference>
<dbReference type="InParanoid" id="A0A7I4BIY1"/>
<keyword evidence="9" id="KW-1185">Reference proteome</keyword>